<dbReference type="EMBL" id="OBMM01000002">
    <property type="protein sequence ID" value="SOC17624.1"/>
    <property type="molecule type" value="Genomic_DNA"/>
</dbReference>
<organism evidence="1 2">
    <name type="scientific">Thalassospira xiamenensis</name>
    <dbReference type="NCBI Taxonomy" id="220697"/>
    <lineage>
        <taxon>Bacteria</taxon>
        <taxon>Pseudomonadati</taxon>
        <taxon>Pseudomonadota</taxon>
        <taxon>Alphaproteobacteria</taxon>
        <taxon>Rhodospirillales</taxon>
        <taxon>Thalassospiraceae</taxon>
        <taxon>Thalassospira</taxon>
    </lineage>
</organism>
<dbReference type="Proteomes" id="UP000219068">
    <property type="component" value="Unassembled WGS sequence"/>
</dbReference>
<dbReference type="AlphaFoldDB" id="A0A285TCL2"/>
<gene>
    <name evidence="1" type="ORF">SAMN05428964_102531</name>
</gene>
<accession>A0A285TCL2</accession>
<evidence type="ECO:0000313" key="1">
    <source>
        <dbReference type="EMBL" id="SOC17624.1"/>
    </source>
</evidence>
<sequence length="60" mass="6405">MATVMRGDCDLAVPVGFTADLVEVLVGFVVAVPVPPETEFPNFFGISWVTRGELVDLALP</sequence>
<proteinExistence type="predicted"/>
<reference evidence="1 2" key="1">
    <citation type="submission" date="2017-08" db="EMBL/GenBank/DDBJ databases">
        <authorList>
            <person name="de Groot N.N."/>
        </authorList>
    </citation>
    <scope>NUCLEOTIDE SEQUENCE [LARGE SCALE GENOMIC DNA]</scope>
    <source>
        <strain evidence="1 2">USBA 78</strain>
    </source>
</reference>
<protein>
    <submittedName>
        <fullName evidence="1">Uncharacterized protein</fullName>
    </submittedName>
</protein>
<name>A0A285TCL2_9PROT</name>
<evidence type="ECO:0000313" key="2">
    <source>
        <dbReference type="Proteomes" id="UP000219068"/>
    </source>
</evidence>